<accession>A0A9P8N437</accession>
<dbReference type="GeneID" id="68353874"/>
<organism evidence="5 6">
    <name type="scientific">Hirsutella rhossiliensis</name>
    <dbReference type="NCBI Taxonomy" id="111463"/>
    <lineage>
        <taxon>Eukaryota</taxon>
        <taxon>Fungi</taxon>
        <taxon>Dikarya</taxon>
        <taxon>Ascomycota</taxon>
        <taxon>Pezizomycotina</taxon>
        <taxon>Sordariomycetes</taxon>
        <taxon>Hypocreomycetidae</taxon>
        <taxon>Hypocreales</taxon>
        <taxon>Ophiocordycipitaceae</taxon>
        <taxon>Hirsutella</taxon>
    </lineage>
</organism>
<keyword evidence="6" id="KW-1185">Reference proteome</keyword>
<dbReference type="Gene3D" id="3.40.50.150">
    <property type="entry name" value="Vaccinia Virus protein VP39"/>
    <property type="match status" value="1"/>
</dbReference>
<dbReference type="EC" id="2.1.1.37" evidence="1"/>
<keyword evidence="3" id="KW-0808">Transferase</keyword>
<dbReference type="GO" id="GO:0044027">
    <property type="term" value="P:negative regulation of gene expression via chromosomal CpG island methylation"/>
    <property type="evidence" value="ECO:0007669"/>
    <property type="project" value="TreeGrafter"/>
</dbReference>
<gene>
    <name evidence="5" type="ORF">HRG_04745</name>
</gene>
<name>A0A9P8N437_9HYPO</name>
<comment type="caution">
    <text evidence="5">The sequence shown here is derived from an EMBL/GenBank/DDBJ whole genome shotgun (WGS) entry which is preliminary data.</text>
</comment>
<dbReference type="GO" id="GO:0003886">
    <property type="term" value="F:DNA (cytosine-5-)-methyltransferase activity"/>
    <property type="evidence" value="ECO:0007669"/>
    <property type="project" value="UniProtKB-EC"/>
</dbReference>
<evidence type="ECO:0000313" key="6">
    <source>
        <dbReference type="Proteomes" id="UP000824596"/>
    </source>
</evidence>
<dbReference type="Proteomes" id="UP000824596">
    <property type="component" value="Unassembled WGS sequence"/>
</dbReference>
<dbReference type="GO" id="GO:0005634">
    <property type="term" value="C:nucleus"/>
    <property type="evidence" value="ECO:0007669"/>
    <property type="project" value="TreeGrafter"/>
</dbReference>
<protein>
    <recommendedName>
        <fullName evidence="1">DNA (cytosine-5-)-methyltransferase</fullName>
        <ecNumber evidence="1">2.1.1.37</ecNumber>
    </recommendedName>
</protein>
<keyword evidence="2 5" id="KW-0489">Methyltransferase</keyword>
<dbReference type="InterPro" id="IPR001525">
    <property type="entry name" value="C5_MeTfrase"/>
</dbReference>
<proteinExistence type="predicted"/>
<dbReference type="PANTHER" id="PTHR10629:SF52">
    <property type="entry name" value="DNA (CYTOSINE-5)-METHYLTRANSFERASE 1"/>
    <property type="match status" value="1"/>
</dbReference>
<keyword evidence="4" id="KW-0949">S-adenosyl-L-methionine</keyword>
<dbReference type="EMBL" id="JAIZPD010000004">
    <property type="protein sequence ID" value="KAH0964317.1"/>
    <property type="molecule type" value="Genomic_DNA"/>
</dbReference>
<dbReference type="OrthoDB" id="414133at2759"/>
<evidence type="ECO:0000256" key="1">
    <source>
        <dbReference type="ARBA" id="ARBA00011975"/>
    </source>
</evidence>
<sequence length="504" mass="56355">MAARPRSLSSASSCILIDVIDIDDDPQDVFEDVVIDLTGDHLSHSLLRDGEVALDRLQARGQTFSPGDVIEVHGAHLGSYSVDFLQVKVIAETRSREPILRGLPLVRTTSLLGKLHMKKNEVCLLQFVERTADDNFPNRPIFLDIRPETNIEKRTLIITNAPYPEHSFSSLKDRIGERTRRQGRAERSGLLACRWRLTVYFARKGRQMRPVEEALESLLAADVPDVQYRVPDEALQNRWHGVYAKGGSWNGGRHAHVDLEAVPREPRTRGHGQKYTFFDAFSSAGGVSRGAQGAGFKVQYAVDNSPEVWDTYRMNFPNATLYRTCIHGFLEQTTRNHVRVDCLHLSPPCQYFSPAHTHDSVHDADNISALFGCGELVKKTRPRIITLEQTFGITHNRHLPYFRALISQMTQYGYSDRKRLVVVAASPGHRLPPFPEATHSETGGGGRKPFTTISQAISGIPRERGLHNVRGVRHFRPPRAPFNSHKLAGTVTTGFSAPPPVCGE</sequence>
<reference evidence="5" key="1">
    <citation type="submission" date="2021-09" db="EMBL/GenBank/DDBJ databases">
        <title>A high-quality genome of the endoparasitic fungus Hirsutella rhossiliensis with a comparison of Hirsutella genomes reveals transposable elements contributing to genome size variation.</title>
        <authorList>
            <person name="Lin R."/>
            <person name="Jiao Y."/>
            <person name="Sun X."/>
            <person name="Ling J."/>
            <person name="Xie B."/>
            <person name="Cheng X."/>
        </authorList>
    </citation>
    <scope>NUCLEOTIDE SEQUENCE</scope>
    <source>
        <strain evidence="5">HR02</strain>
    </source>
</reference>
<dbReference type="GO" id="GO:0032259">
    <property type="term" value="P:methylation"/>
    <property type="evidence" value="ECO:0007669"/>
    <property type="project" value="UniProtKB-KW"/>
</dbReference>
<dbReference type="SUPFAM" id="SSF53335">
    <property type="entry name" value="S-adenosyl-L-methionine-dependent methyltransferases"/>
    <property type="match status" value="1"/>
</dbReference>
<dbReference type="InterPro" id="IPR050390">
    <property type="entry name" value="C5-Methyltransferase"/>
</dbReference>
<evidence type="ECO:0000256" key="3">
    <source>
        <dbReference type="ARBA" id="ARBA00022679"/>
    </source>
</evidence>
<dbReference type="GO" id="GO:0003677">
    <property type="term" value="F:DNA binding"/>
    <property type="evidence" value="ECO:0007669"/>
    <property type="project" value="TreeGrafter"/>
</dbReference>
<dbReference type="InterPro" id="IPR029063">
    <property type="entry name" value="SAM-dependent_MTases_sf"/>
</dbReference>
<dbReference type="Pfam" id="PF00145">
    <property type="entry name" value="DNA_methylase"/>
    <property type="match status" value="1"/>
</dbReference>
<evidence type="ECO:0000256" key="4">
    <source>
        <dbReference type="ARBA" id="ARBA00022691"/>
    </source>
</evidence>
<evidence type="ECO:0000313" key="5">
    <source>
        <dbReference type="EMBL" id="KAH0964317.1"/>
    </source>
</evidence>
<dbReference type="AlphaFoldDB" id="A0A9P8N437"/>
<evidence type="ECO:0000256" key="2">
    <source>
        <dbReference type="ARBA" id="ARBA00022603"/>
    </source>
</evidence>
<dbReference type="RefSeq" id="XP_044721830.1">
    <property type="nucleotide sequence ID" value="XM_044863216.1"/>
</dbReference>
<dbReference type="PANTHER" id="PTHR10629">
    <property type="entry name" value="CYTOSINE-SPECIFIC METHYLTRANSFERASE"/>
    <property type="match status" value="1"/>
</dbReference>